<dbReference type="InterPro" id="IPR001310">
    <property type="entry name" value="Histidine_triad_HIT"/>
</dbReference>
<dbReference type="Gene3D" id="3.30.428.10">
    <property type="entry name" value="HIT-like"/>
    <property type="match status" value="1"/>
</dbReference>
<dbReference type="RefSeq" id="WP_259855947.1">
    <property type="nucleotide sequence ID" value="NZ_BAAAST010000041.1"/>
</dbReference>
<evidence type="ECO:0000313" key="1">
    <source>
        <dbReference type="EMBL" id="UWP78649.1"/>
    </source>
</evidence>
<reference evidence="1" key="2">
    <citation type="submission" date="2022-09" db="EMBL/GenBank/DDBJ databases">
        <title>Biosynthetic gene clusters of Dactylosporangioum fulvum.</title>
        <authorList>
            <person name="Caradec T."/>
        </authorList>
    </citation>
    <scope>NUCLEOTIDE SEQUENCE</scope>
    <source>
        <strain evidence="1">NRRL B-16292</strain>
    </source>
</reference>
<evidence type="ECO:0000313" key="2">
    <source>
        <dbReference type="Proteomes" id="UP001059617"/>
    </source>
</evidence>
<gene>
    <name evidence="1" type="ORF">Dfulv_26080</name>
</gene>
<reference evidence="1" key="1">
    <citation type="submission" date="2021-04" db="EMBL/GenBank/DDBJ databases">
        <authorList>
            <person name="Hartkoorn R.C."/>
            <person name="Beaudoing E."/>
            <person name="Hot D."/>
        </authorList>
    </citation>
    <scope>NUCLEOTIDE SEQUENCE</scope>
    <source>
        <strain evidence="1">NRRL B-16292</strain>
    </source>
</reference>
<organism evidence="1 2">
    <name type="scientific">Dactylosporangium fulvum</name>
    <dbReference type="NCBI Taxonomy" id="53359"/>
    <lineage>
        <taxon>Bacteria</taxon>
        <taxon>Bacillati</taxon>
        <taxon>Actinomycetota</taxon>
        <taxon>Actinomycetes</taxon>
        <taxon>Micromonosporales</taxon>
        <taxon>Micromonosporaceae</taxon>
        <taxon>Dactylosporangium</taxon>
    </lineage>
</organism>
<proteinExistence type="predicted"/>
<dbReference type="InterPro" id="IPR036265">
    <property type="entry name" value="HIT-like_sf"/>
</dbReference>
<keyword evidence="2" id="KW-1185">Reference proteome</keyword>
<dbReference type="PANTHER" id="PTHR46648">
    <property type="entry name" value="HIT FAMILY PROTEIN 1"/>
    <property type="match status" value="1"/>
</dbReference>
<dbReference type="SUPFAM" id="SSF54197">
    <property type="entry name" value="HIT-like"/>
    <property type="match status" value="1"/>
</dbReference>
<dbReference type="PANTHER" id="PTHR46648:SF1">
    <property type="entry name" value="ADENOSINE 5'-MONOPHOSPHORAMIDASE HNT1"/>
    <property type="match status" value="1"/>
</dbReference>
<dbReference type="Proteomes" id="UP001059617">
    <property type="component" value="Chromosome"/>
</dbReference>
<accession>A0ABY5VNJ9</accession>
<name>A0ABY5VNJ9_9ACTN</name>
<sequence length="147" mass="15765">MTDCRTCSLTASLASQPLRERIAVDAHWRVAHVTTTSLPGWLVLLPLRHVTAVADLTPGEAAALGTWQVRVSRALHEVTGCVKTYVVQFAEAPGFGHVHFHIVPRGSDISGEEIGPRIFSRLGVAESSRVSTAVMDSIAEELATVLA</sequence>
<dbReference type="EMBL" id="CP073720">
    <property type="protein sequence ID" value="UWP78649.1"/>
    <property type="molecule type" value="Genomic_DNA"/>
</dbReference>
<protein>
    <submittedName>
        <fullName evidence="1">HIT family protein</fullName>
    </submittedName>
</protein>